<keyword evidence="1" id="KW-0547">Nucleotide-binding</keyword>
<keyword evidence="1" id="KW-0347">Helicase</keyword>
<organism evidence="3 4">
    <name type="scientific">Emiliania huxleyi (strain CCMP1516)</name>
    <dbReference type="NCBI Taxonomy" id="280463"/>
    <lineage>
        <taxon>Eukaryota</taxon>
        <taxon>Haptista</taxon>
        <taxon>Haptophyta</taxon>
        <taxon>Prymnesiophyceae</taxon>
        <taxon>Isochrysidales</taxon>
        <taxon>Noelaerhabdaceae</taxon>
        <taxon>Emiliania</taxon>
    </lineage>
</organism>
<dbReference type="GO" id="GO:0016787">
    <property type="term" value="F:hydrolase activity"/>
    <property type="evidence" value="ECO:0007669"/>
    <property type="project" value="UniProtKB-KW"/>
</dbReference>
<keyword evidence="1" id="KW-0804">Transcription</keyword>
<dbReference type="RefSeq" id="XP_005767638.1">
    <property type="nucleotide sequence ID" value="XM_005767581.1"/>
</dbReference>
<dbReference type="Pfam" id="PF17856">
    <property type="entry name" value="TIP49_C"/>
    <property type="match status" value="1"/>
</dbReference>
<dbReference type="PANTHER" id="PTHR11093">
    <property type="entry name" value="RUVB-RELATED REPTIN AND PONTIN"/>
    <property type="match status" value="1"/>
</dbReference>
<dbReference type="EC" id="3.6.4.12" evidence="1"/>
<dbReference type="AlphaFoldDB" id="A0A0D3IVC4"/>
<dbReference type="HOGENOM" id="CLU_028311_3_2_1"/>
<feature type="domain" description="RuvB-like AAA-lid" evidence="2">
    <location>
        <begin position="1"/>
        <end position="43"/>
    </location>
</feature>
<sequence length="75" mass="8598">IGVETSLRYAIQMIIASALVCAKRKGVEVEVEDIKKVYSLFVDVKRSTQFLVEYQNEFLFSEMQDNDADMTDART</sequence>
<keyword evidence="1" id="KW-0067">ATP-binding</keyword>
<evidence type="ECO:0000313" key="4">
    <source>
        <dbReference type="Proteomes" id="UP000013827"/>
    </source>
</evidence>
<evidence type="ECO:0000313" key="3">
    <source>
        <dbReference type="EnsemblProtists" id="EOD15209"/>
    </source>
</evidence>
<dbReference type="GO" id="GO:0003678">
    <property type="term" value="F:DNA helicase activity"/>
    <property type="evidence" value="ECO:0007669"/>
    <property type="project" value="UniProtKB-EC"/>
</dbReference>
<comment type="similarity">
    <text evidence="1">Belongs to the RuvB family.</text>
</comment>
<name>A0A0D3IVC4_EMIH1</name>
<reference evidence="3" key="2">
    <citation type="submission" date="2024-10" db="UniProtKB">
        <authorList>
            <consortium name="EnsemblProtists"/>
        </authorList>
    </citation>
    <scope>IDENTIFICATION</scope>
</reference>
<keyword evidence="1" id="KW-0378">Hydrolase</keyword>
<keyword evidence="4" id="KW-1185">Reference proteome</keyword>
<keyword evidence="1" id="KW-0805">Transcription regulation</keyword>
<dbReference type="eggNOG" id="KOG2680">
    <property type="taxonomic scope" value="Eukaryota"/>
</dbReference>
<accession>A0A0D3IVC4</accession>
<dbReference type="PaxDb" id="2903-EOD15209"/>
<dbReference type="Gene3D" id="1.10.8.60">
    <property type="match status" value="1"/>
</dbReference>
<protein>
    <recommendedName>
        <fullName evidence="1">RuvB-like helicase</fullName>
        <ecNumber evidence="1">3.6.4.12</ecNumber>
    </recommendedName>
</protein>
<evidence type="ECO:0000256" key="1">
    <source>
        <dbReference type="RuleBase" id="RU363048"/>
    </source>
</evidence>
<keyword evidence="1" id="KW-0539">Nucleus</keyword>
<dbReference type="STRING" id="2903.R1E2N5"/>
<evidence type="ECO:0000259" key="2">
    <source>
        <dbReference type="Pfam" id="PF17856"/>
    </source>
</evidence>
<dbReference type="InterPro" id="IPR041048">
    <property type="entry name" value="RuvB-like_C"/>
</dbReference>
<dbReference type="GeneID" id="17261359"/>
<proteinExistence type="inferred from homology"/>
<dbReference type="Proteomes" id="UP000013827">
    <property type="component" value="Unassembled WGS sequence"/>
</dbReference>
<dbReference type="KEGG" id="ehx:EMIHUDRAFT_256467"/>
<dbReference type="GO" id="GO:0005524">
    <property type="term" value="F:ATP binding"/>
    <property type="evidence" value="ECO:0007669"/>
    <property type="project" value="UniProtKB-KW"/>
</dbReference>
<reference evidence="4" key="1">
    <citation type="journal article" date="2013" name="Nature">
        <title>Pan genome of the phytoplankton Emiliania underpins its global distribution.</title>
        <authorList>
            <person name="Read B.A."/>
            <person name="Kegel J."/>
            <person name="Klute M.J."/>
            <person name="Kuo A."/>
            <person name="Lefebvre S.C."/>
            <person name="Maumus F."/>
            <person name="Mayer C."/>
            <person name="Miller J."/>
            <person name="Monier A."/>
            <person name="Salamov A."/>
            <person name="Young J."/>
            <person name="Aguilar M."/>
            <person name="Claverie J.M."/>
            <person name="Frickenhaus S."/>
            <person name="Gonzalez K."/>
            <person name="Herman E.K."/>
            <person name="Lin Y.C."/>
            <person name="Napier J."/>
            <person name="Ogata H."/>
            <person name="Sarno A.F."/>
            <person name="Shmutz J."/>
            <person name="Schroeder D."/>
            <person name="de Vargas C."/>
            <person name="Verret F."/>
            <person name="von Dassow P."/>
            <person name="Valentin K."/>
            <person name="Van de Peer Y."/>
            <person name="Wheeler G."/>
            <person name="Dacks J.B."/>
            <person name="Delwiche C.F."/>
            <person name="Dyhrman S.T."/>
            <person name="Glockner G."/>
            <person name="John U."/>
            <person name="Richards T."/>
            <person name="Worden A.Z."/>
            <person name="Zhang X."/>
            <person name="Grigoriev I.V."/>
            <person name="Allen A.E."/>
            <person name="Bidle K."/>
            <person name="Borodovsky M."/>
            <person name="Bowler C."/>
            <person name="Brownlee C."/>
            <person name="Cock J.M."/>
            <person name="Elias M."/>
            <person name="Gladyshev V.N."/>
            <person name="Groth M."/>
            <person name="Guda C."/>
            <person name="Hadaegh A."/>
            <person name="Iglesias-Rodriguez M.D."/>
            <person name="Jenkins J."/>
            <person name="Jones B.M."/>
            <person name="Lawson T."/>
            <person name="Leese F."/>
            <person name="Lindquist E."/>
            <person name="Lobanov A."/>
            <person name="Lomsadze A."/>
            <person name="Malik S.B."/>
            <person name="Marsh M.E."/>
            <person name="Mackinder L."/>
            <person name="Mock T."/>
            <person name="Mueller-Roeber B."/>
            <person name="Pagarete A."/>
            <person name="Parker M."/>
            <person name="Probert I."/>
            <person name="Quesneville H."/>
            <person name="Raines C."/>
            <person name="Rensing S.A."/>
            <person name="Riano-Pachon D.M."/>
            <person name="Richier S."/>
            <person name="Rokitta S."/>
            <person name="Shiraiwa Y."/>
            <person name="Soanes D.M."/>
            <person name="van der Giezen M."/>
            <person name="Wahlund T.M."/>
            <person name="Williams B."/>
            <person name="Wilson W."/>
            <person name="Wolfe G."/>
            <person name="Wurch L.L."/>
        </authorList>
    </citation>
    <scope>NUCLEOTIDE SEQUENCE</scope>
</reference>
<dbReference type="EnsemblProtists" id="EOD15209">
    <property type="protein sequence ID" value="EOD15209"/>
    <property type="gene ID" value="EMIHUDRAFT_256467"/>
</dbReference>
<dbReference type="InterPro" id="IPR027238">
    <property type="entry name" value="RuvB-like"/>
</dbReference>
<comment type="catalytic activity">
    <reaction evidence="1">
        <text>ATP + H2O = ADP + phosphate + H(+)</text>
        <dbReference type="Rhea" id="RHEA:13065"/>
        <dbReference type="ChEBI" id="CHEBI:15377"/>
        <dbReference type="ChEBI" id="CHEBI:15378"/>
        <dbReference type="ChEBI" id="CHEBI:30616"/>
        <dbReference type="ChEBI" id="CHEBI:43474"/>
        <dbReference type="ChEBI" id="CHEBI:456216"/>
        <dbReference type="EC" id="3.6.4.12"/>
    </reaction>
</comment>